<organism evidence="1">
    <name type="scientific">Herbaspirillum huttiense subsp. nephrolepidis</name>
    <dbReference type="NCBI Taxonomy" id="3075126"/>
    <lineage>
        <taxon>Bacteria</taxon>
        <taxon>Pseudomonadati</taxon>
        <taxon>Pseudomonadota</taxon>
        <taxon>Betaproteobacteria</taxon>
        <taxon>Burkholderiales</taxon>
        <taxon>Oxalobacteraceae</taxon>
        <taxon>Herbaspirillum</taxon>
    </lineage>
</organism>
<evidence type="ECO:0000313" key="1">
    <source>
        <dbReference type="EMBL" id="MDT0340640.1"/>
    </source>
</evidence>
<dbReference type="EMBL" id="JAVRAA010000025">
    <property type="protein sequence ID" value="MDT0340640.1"/>
    <property type="molecule type" value="Genomic_DNA"/>
</dbReference>
<accession>A0AAE4GGA5</accession>
<protein>
    <submittedName>
        <fullName evidence="1">Uncharacterized protein</fullName>
    </submittedName>
</protein>
<comment type="caution">
    <text evidence="1">The sequence shown here is derived from an EMBL/GenBank/DDBJ whole genome shotgun (WGS) entry which is preliminary data.</text>
</comment>
<dbReference type="RefSeq" id="WP_310839003.1">
    <property type="nucleotide sequence ID" value="NZ_JAVLSM010000024.1"/>
</dbReference>
<reference evidence="1" key="1">
    <citation type="submission" date="2023-02" db="EMBL/GenBank/DDBJ databases">
        <title>Description of Herbaspirillum huttiense subsp. nephrolepsisexaltata and Herbaspirillum huttiense subsp. lycopersicon.</title>
        <authorList>
            <person name="Poudel M."/>
            <person name="Sharma A."/>
            <person name="Goss E."/>
            <person name="Tapia J.H."/>
            <person name="Harmon C.M."/>
            <person name="Jones J.B."/>
        </authorList>
    </citation>
    <scope>NUCLEOTIDE SEQUENCE</scope>
    <source>
        <strain evidence="1">NC40101</strain>
    </source>
</reference>
<name>A0AAE4GGA5_9BURK</name>
<dbReference type="AlphaFoldDB" id="A0AAE4GGA5"/>
<sequence>MKFQLGPQAYDAGVALTGLVYDSTGAYLLHPDSLAQVLTYNGPSGAVDTITVGPDLMGNSYKQTFTYTGSNITGISAWVKQ</sequence>
<gene>
    <name evidence="1" type="ORF">RJN63_27670</name>
</gene>
<proteinExistence type="predicted"/>